<dbReference type="NCBIfam" id="TIGR01072">
    <property type="entry name" value="murA"/>
    <property type="match status" value="1"/>
</dbReference>
<comment type="subcellular location">
    <subcellularLocation>
        <location evidence="1 12">Cytoplasm</location>
    </subcellularLocation>
</comment>
<feature type="domain" description="Enolpyruvate transferase" evidence="13">
    <location>
        <begin position="7"/>
        <end position="407"/>
    </location>
</feature>
<keyword evidence="4 12" id="KW-0132">Cell division</keyword>
<dbReference type="SUPFAM" id="SSF55205">
    <property type="entry name" value="EPT/RTPC-like"/>
    <property type="match status" value="1"/>
</dbReference>
<dbReference type="GO" id="GO:0051301">
    <property type="term" value="P:cell division"/>
    <property type="evidence" value="ECO:0007669"/>
    <property type="project" value="UniProtKB-KW"/>
</dbReference>
<dbReference type="InterPro" id="IPR036968">
    <property type="entry name" value="Enolpyruvate_Tfrase_sf"/>
</dbReference>
<proteinExistence type="inferred from homology"/>
<feature type="binding site" evidence="12">
    <location>
        <begin position="122"/>
        <end position="126"/>
    </location>
    <ligand>
        <name>UDP-N-acetyl-alpha-D-glucosamine</name>
        <dbReference type="ChEBI" id="CHEBI:57705"/>
    </ligand>
</feature>
<dbReference type="HAMAP" id="MF_00111">
    <property type="entry name" value="MurA"/>
    <property type="match status" value="1"/>
</dbReference>
<feature type="binding site" evidence="12">
    <location>
        <begin position="22"/>
        <end position="23"/>
    </location>
    <ligand>
        <name>phosphoenolpyruvate</name>
        <dbReference type="ChEBI" id="CHEBI:58702"/>
    </ligand>
</feature>
<dbReference type="GO" id="GO:0008360">
    <property type="term" value="P:regulation of cell shape"/>
    <property type="evidence" value="ECO:0007669"/>
    <property type="project" value="UniProtKB-KW"/>
</dbReference>
<dbReference type="Pfam" id="PF00275">
    <property type="entry name" value="EPSP_synthase"/>
    <property type="match status" value="1"/>
</dbReference>
<evidence type="ECO:0000256" key="11">
    <source>
        <dbReference type="ARBA" id="ARBA00047527"/>
    </source>
</evidence>
<feature type="binding site" evidence="12">
    <location>
        <position position="307"/>
    </location>
    <ligand>
        <name>UDP-N-acetyl-alpha-D-glucosamine</name>
        <dbReference type="ChEBI" id="CHEBI:57705"/>
    </ligand>
</feature>
<evidence type="ECO:0000256" key="2">
    <source>
        <dbReference type="ARBA" id="ARBA00004752"/>
    </source>
</evidence>
<evidence type="ECO:0000313" key="14">
    <source>
        <dbReference type="EMBL" id="HIU51300.1"/>
    </source>
</evidence>
<keyword evidence="9 12" id="KW-0961">Cell wall biogenesis/degradation</keyword>
<feature type="active site" description="Proton donor" evidence="12">
    <location>
        <position position="117"/>
    </location>
</feature>
<dbReference type="EMBL" id="DVNH01000014">
    <property type="protein sequence ID" value="HIU51300.1"/>
    <property type="molecule type" value="Genomic_DNA"/>
</dbReference>
<feature type="modified residue" description="2-(S-cysteinyl)pyruvic acid O-phosphothioketal" evidence="12">
    <location>
        <position position="117"/>
    </location>
</feature>
<evidence type="ECO:0000256" key="5">
    <source>
        <dbReference type="ARBA" id="ARBA00022679"/>
    </source>
</evidence>
<keyword evidence="12" id="KW-0670">Pyruvate</keyword>
<gene>
    <name evidence="12" type="primary">murA</name>
    <name evidence="14" type="ORF">IAB70_01545</name>
</gene>
<organism evidence="14 15">
    <name type="scientific">Candidatus Merdicola faecigallinarum</name>
    <dbReference type="NCBI Taxonomy" id="2840862"/>
    <lineage>
        <taxon>Bacteria</taxon>
        <taxon>Bacillati</taxon>
        <taxon>Bacillota</taxon>
        <taxon>Clostridia</taxon>
        <taxon>Candidatus Merdicola</taxon>
    </lineage>
</organism>
<dbReference type="InterPro" id="IPR005750">
    <property type="entry name" value="UDP_GlcNAc_COvinyl_MurA"/>
</dbReference>
<protein>
    <recommendedName>
        <fullName evidence="12">UDP-N-acetylglucosamine 1-carboxyvinyltransferase</fullName>
        <ecNumber evidence="12">2.5.1.7</ecNumber>
    </recommendedName>
    <alternativeName>
        <fullName evidence="12">Enoylpyruvate transferase</fullName>
    </alternativeName>
    <alternativeName>
        <fullName evidence="12">UDP-N-acetylglucosamine enolpyruvyl transferase</fullName>
        <shortName evidence="12">EPT</shortName>
    </alternativeName>
</protein>
<name>A0A9D1M0B7_9FIRM</name>
<comment type="pathway">
    <text evidence="2 12">Cell wall biogenesis; peptidoglycan biosynthesis.</text>
</comment>
<dbReference type="PANTHER" id="PTHR43783">
    <property type="entry name" value="UDP-N-ACETYLGLUCOSAMINE 1-CARBOXYVINYLTRANSFERASE"/>
    <property type="match status" value="1"/>
</dbReference>
<evidence type="ECO:0000256" key="12">
    <source>
        <dbReference type="HAMAP-Rule" id="MF_00111"/>
    </source>
</evidence>
<dbReference type="Proteomes" id="UP000824093">
    <property type="component" value="Unassembled WGS sequence"/>
</dbReference>
<dbReference type="Gene3D" id="3.65.10.10">
    <property type="entry name" value="Enolpyruvate transferase domain"/>
    <property type="match status" value="2"/>
</dbReference>
<dbReference type="EC" id="2.5.1.7" evidence="12"/>
<evidence type="ECO:0000256" key="7">
    <source>
        <dbReference type="ARBA" id="ARBA00022984"/>
    </source>
</evidence>
<evidence type="ECO:0000256" key="1">
    <source>
        <dbReference type="ARBA" id="ARBA00004496"/>
    </source>
</evidence>
<dbReference type="GO" id="GO:0008760">
    <property type="term" value="F:UDP-N-acetylglucosamine 1-carboxyvinyltransferase activity"/>
    <property type="evidence" value="ECO:0007669"/>
    <property type="project" value="UniProtKB-UniRule"/>
</dbReference>
<dbReference type="InterPro" id="IPR013792">
    <property type="entry name" value="RNA3'P_cycl/enolpyr_Trfase_a/b"/>
</dbReference>
<comment type="caution">
    <text evidence="14">The sequence shown here is derived from an EMBL/GenBank/DDBJ whole genome shotgun (WGS) entry which is preliminary data.</text>
</comment>
<dbReference type="AlphaFoldDB" id="A0A9D1M0B7"/>
<comment type="catalytic activity">
    <reaction evidence="11 12">
        <text>phosphoenolpyruvate + UDP-N-acetyl-alpha-D-glucosamine = UDP-N-acetyl-3-O-(1-carboxyvinyl)-alpha-D-glucosamine + phosphate</text>
        <dbReference type="Rhea" id="RHEA:18681"/>
        <dbReference type="ChEBI" id="CHEBI:43474"/>
        <dbReference type="ChEBI" id="CHEBI:57705"/>
        <dbReference type="ChEBI" id="CHEBI:58702"/>
        <dbReference type="ChEBI" id="CHEBI:68483"/>
        <dbReference type="EC" id="2.5.1.7"/>
    </reaction>
</comment>
<dbReference type="GO" id="GO:0005737">
    <property type="term" value="C:cytoplasm"/>
    <property type="evidence" value="ECO:0007669"/>
    <property type="project" value="UniProtKB-SubCell"/>
</dbReference>
<comment type="similarity">
    <text evidence="10 12">Belongs to the EPSP synthase family. MurA subfamily.</text>
</comment>
<comment type="function">
    <text evidence="12">Cell wall formation. Adds enolpyruvyl to UDP-N-acetylglucosamine.</text>
</comment>
<accession>A0A9D1M0B7</accession>
<dbReference type="GO" id="GO:0071555">
    <property type="term" value="P:cell wall organization"/>
    <property type="evidence" value="ECO:0007669"/>
    <property type="project" value="UniProtKB-KW"/>
</dbReference>
<comment type="caution">
    <text evidence="12">Lacks conserved residue(s) required for the propagation of feature annotation.</text>
</comment>
<keyword evidence="3 12" id="KW-0963">Cytoplasm</keyword>
<sequence>MDKLVITGGTPLKGEVNISGAKNAAVAIIPATLLIDGVCTIENIPNISDIKISCNILEKLGAKIHWNDKNTITIDSRNITSTKAPLDMTRKFRASYYLIGALLGRCHDVEVGLPGGCNLGPRPIDQHIKGFELLGANVEVSQGKISAKAKKLTGNSIYMDVVSVGATINIMLSAVLAKGTTTIDNAAKEPHVVDVANFLNTMGADIRGAGTDIIKINGVERLHGDATYSVVPDQIEAGTFMLAAVASRGDITIKNCITKHLDCVTAKILEVGAHVEAIDGDTLRVWCNKRPSKAIIKTLPYPGFPTDLQPQIGVVLSTAKGTSIINESIWESRFQYTAELNKMGANITAQGKSAVFEGVDKLTGAPVYSTDLRAGAALIIAGIIADGKTEVYNLEHIDRGYENIEEKFRNLGAHIERVTE</sequence>
<evidence type="ECO:0000256" key="6">
    <source>
        <dbReference type="ARBA" id="ARBA00022960"/>
    </source>
</evidence>
<feature type="binding site" evidence="12">
    <location>
        <position position="329"/>
    </location>
    <ligand>
        <name>UDP-N-acetyl-alpha-D-glucosamine</name>
        <dbReference type="ChEBI" id="CHEBI:57705"/>
    </ligand>
</feature>
<dbReference type="GO" id="GO:0009252">
    <property type="term" value="P:peptidoglycan biosynthetic process"/>
    <property type="evidence" value="ECO:0007669"/>
    <property type="project" value="UniProtKB-UniRule"/>
</dbReference>
<keyword evidence="8 12" id="KW-0131">Cell cycle</keyword>
<evidence type="ECO:0000256" key="3">
    <source>
        <dbReference type="ARBA" id="ARBA00022490"/>
    </source>
</evidence>
<reference evidence="14" key="1">
    <citation type="submission" date="2020-10" db="EMBL/GenBank/DDBJ databases">
        <authorList>
            <person name="Gilroy R."/>
        </authorList>
    </citation>
    <scope>NUCLEOTIDE SEQUENCE</scope>
    <source>
        <strain evidence="14">CHK195-15760</strain>
    </source>
</reference>
<evidence type="ECO:0000256" key="4">
    <source>
        <dbReference type="ARBA" id="ARBA00022618"/>
    </source>
</evidence>
<evidence type="ECO:0000256" key="9">
    <source>
        <dbReference type="ARBA" id="ARBA00023316"/>
    </source>
</evidence>
<keyword evidence="6 12" id="KW-0133">Cell shape</keyword>
<keyword evidence="5 12" id="KW-0808">Transferase</keyword>
<dbReference type="NCBIfam" id="NF009470">
    <property type="entry name" value="PRK12830.1"/>
    <property type="match status" value="1"/>
</dbReference>
<keyword evidence="7 12" id="KW-0573">Peptidoglycan synthesis</keyword>
<dbReference type="NCBIfam" id="NF006873">
    <property type="entry name" value="PRK09369.1"/>
    <property type="match status" value="1"/>
</dbReference>
<dbReference type="GO" id="GO:0019277">
    <property type="term" value="P:UDP-N-acetylgalactosamine biosynthetic process"/>
    <property type="evidence" value="ECO:0007669"/>
    <property type="project" value="InterPro"/>
</dbReference>
<dbReference type="PANTHER" id="PTHR43783:SF2">
    <property type="entry name" value="UDP-N-ACETYLGLUCOSAMINE 1-CARBOXYVINYLTRANSFERASE 2"/>
    <property type="match status" value="1"/>
</dbReference>
<dbReference type="InterPro" id="IPR050068">
    <property type="entry name" value="MurA_subfamily"/>
</dbReference>
<dbReference type="CDD" id="cd01555">
    <property type="entry name" value="UdpNAET"/>
    <property type="match status" value="1"/>
</dbReference>
<evidence type="ECO:0000313" key="15">
    <source>
        <dbReference type="Proteomes" id="UP000824093"/>
    </source>
</evidence>
<evidence type="ECO:0000256" key="10">
    <source>
        <dbReference type="ARBA" id="ARBA00038367"/>
    </source>
</evidence>
<dbReference type="FunFam" id="3.65.10.10:FF:000001">
    <property type="entry name" value="UDP-N-acetylglucosamine 1-carboxyvinyltransferase"/>
    <property type="match status" value="1"/>
</dbReference>
<feature type="binding site" evidence="12">
    <location>
        <position position="93"/>
    </location>
    <ligand>
        <name>UDP-N-acetyl-alpha-D-glucosamine</name>
        <dbReference type="ChEBI" id="CHEBI:57705"/>
    </ligand>
</feature>
<evidence type="ECO:0000259" key="13">
    <source>
        <dbReference type="Pfam" id="PF00275"/>
    </source>
</evidence>
<dbReference type="InterPro" id="IPR001986">
    <property type="entry name" value="Enolpyruvate_Tfrase_dom"/>
</dbReference>
<reference evidence="14" key="2">
    <citation type="journal article" date="2021" name="PeerJ">
        <title>Extensive microbial diversity within the chicken gut microbiome revealed by metagenomics and culture.</title>
        <authorList>
            <person name="Gilroy R."/>
            <person name="Ravi A."/>
            <person name="Getino M."/>
            <person name="Pursley I."/>
            <person name="Horton D.L."/>
            <person name="Alikhan N.F."/>
            <person name="Baker D."/>
            <person name="Gharbi K."/>
            <person name="Hall N."/>
            <person name="Watson M."/>
            <person name="Adriaenssens E.M."/>
            <person name="Foster-Nyarko E."/>
            <person name="Jarju S."/>
            <person name="Secka A."/>
            <person name="Antonio M."/>
            <person name="Oren A."/>
            <person name="Chaudhuri R.R."/>
            <person name="La Ragione R."/>
            <person name="Hildebrand F."/>
            <person name="Pallen M.J."/>
        </authorList>
    </citation>
    <scope>NUCLEOTIDE SEQUENCE</scope>
    <source>
        <strain evidence="14">CHK195-15760</strain>
    </source>
</reference>
<evidence type="ECO:0000256" key="8">
    <source>
        <dbReference type="ARBA" id="ARBA00023306"/>
    </source>
</evidence>